<dbReference type="InterPro" id="IPR023395">
    <property type="entry name" value="MCP_dom_sf"/>
</dbReference>
<evidence type="ECO:0000313" key="12">
    <source>
        <dbReference type="Proteomes" id="UP000030755"/>
    </source>
</evidence>
<keyword evidence="4" id="KW-0999">Mitochondrion inner membrane</keyword>
<dbReference type="GO" id="GO:0022857">
    <property type="term" value="F:transmembrane transporter activity"/>
    <property type="evidence" value="ECO:0007669"/>
    <property type="project" value="TreeGrafter"/>
</dbReference>
<evidence type="ECO:0000256" key="6">
    <source>
        <dbReference type="ARBA" id="ARBA00023128"/>
    </source>
</evidence>
<dbReference type="OrthoDB" id="2161at2759"/>
<comment type="subcellular location">
    <subcellularLocation>
        <location evidence="1">Mitochondrion inner membrane</location>
        <topology evidence="1">Multi-pass membrane protein</topology>
    </subcellularLocation>
</comment>
<comment type="similarity">
    <text evidence="2 9">Belongs to the mitochondrial carrier (TC 2.A.29) family.</text>
</comment>
<dbReference type="OMA" id="CTRRIMR"/>
<organism evidence="10 12">
    <name type="scientific">Rozella allomycis (strain CSF55)</name>
    <dbReference type="NCBI Taxonomy" id="988480"/>
    <lineage>
        <taxon>Eukaryota</taxon>
        <taxon>Fungi</taxon>
        <taxon>Fungi incertae sedis</taxon>
        <taxon>Cryptomycota</taxon>
        <taxon>Cryptomycota incertae sedis</taxon>
        <taxon>Rozella</taxon>
    </lineage>
</organism>
<keyword evidence="7 8" id="KW-0472">Membrane</keyword>
<dbReference type="GO" id="GO:0005743">
    <property type="term" value="C:mitochondrial inner membrane"/>
    <property type="evidence" value="ECO:0007669"/>
    <property type="project" value="UniProtKB-SubCell"/>
</dbReference>
<dbReference type="HOGENOM" id="CLU_015166_3_4_1"/>
<reference evidence="11" key="3">
    <citation type="submission" date="2018-08" db="EMBL/GenBank/DDBJ databases">
        <title>Leveraging single-cell genomics to expand the Fungal Tree of Life.</title>
        <authorList>
            <consortium name="DOE Joint Genome Institute"/>
            <person name="Ahrendt S.R."/>
            <person name="Quandt C.A."/>
            <person name="Ciobanu D."/>
            <person name="Clum A."/>
            <person name="Salamov A."/>
            <person name="Andreopoulos B."/>
            <person name="Cheng J.-F."/>
            <person name="Woyke T."/>
            <person name="Pelin A."/>
            <person name="Henrissat B."/>
            <person name="Reynolds N."/>
            <person name="Benny G.L."/>
            <person name="Smith M.E."/>
            <person name="James T.Y."/>
            <person name="Grigoriev I.V."/>
        </authorList>
    </citation>
    <scope>NUCLEOTIDE SEQUENCE</scope>
    <source>
        <strain evidence="11">CSF55</strain>
    </source>
</reference>
<dbReference type="Proteomes" id="UP000030755">
    <property type="component" value="Unassembled WGS sequence"/>
</dbReference>
<evidence type="ECO:0000256" key="9">
    <source>
        <dbReference type="RuleBase" id="RU000488"/>
    </source>
</evidence>
<dbReference type="EMBL" id="ML005375">
    <property type="protein sequence ID" value="RKP18761.1"/>
    <property type="molecule type" value="Genomic_DNA"/>
</dbReference>
<evidence type="ECO:0000313" key="13">
    <source>
        <dbReference type="Proteomes" id="UP000281549"/>
    </source>
</evidence>
<evidence type="ECO:0000256" key="8">
    <source>
        <dbReference type="PROSITE-ProRule" id="PRU00282"/>
    </source>
</evidence>
<dbReference type="AlphaFoldDB" id="A0A075AXP3"/>
<dbReference type="Pfam" id="PF00153">
    <property type="entry name" value="Mito_carr"/>
    <property type="match status" value="3"/>
</dbReference>
<reference evidence="13" key="2">
    <citation type="journal article" date="2018" name="Nat. Microbiol.">
        <title>Leveraging single-cell genomics to expand the fungal tree of life.</title>
        <authorList>
            <person name="Ahrendt S.R."/>
            <person name="Quandt C.A."/>
            <person name="Ciobanu D."/>
            <person name="Clum A."/>
            <person name="Salamov A."/>
            <person name="Andreopoulos B."/>
            <person name="Cheng J.F."/>
            <person name="Woyke T."/>
            <person name="Pelin A."/>
            <person name="Henrissat B."/>
            <person name="Reynolds N.K."/>
            <person name="Benny G.L."/>
            <person name="Smith M.E."/>
            <person name="James T.Y."/>
            <person name="Grigoriev I.V."/>
        </authorList>
    </citation>
    <scope>NUCLEOTIDE SEQUENCE [LARGE SCALE GENOMIC DNA]</scope>
    <source>
        <strain evidence="13">CSF55</strain>
    </source>
</reference>
<feature type="repeat" description="Solcar" evidence="8">
    <location>
        <begin position="206"/>
        <end position="295"/>
    </location>
</feature>
<dbReference type="PROSITE" id="PS50920">
    <property type="entry name" value="SOLCAR"/>
    <property type="match status" value="3"/>
</dbReference>
<dbReference type="Proteomes" id="UP000281549">
    <property type="component" value="Unassembled WGS sequence"/>
</dbReference>
<proteinExistence type="inferred from homology"/>
<keyword evidence="3 8" id="KW-0812">Transmembrane</keyword>
<dbReference type="PANTHER" id="PTHR45678">
    <property type="entry name" value="MITOCHONDRIAL 2-OXODICARBOXYLATE CARRIER 1-RELATED"/>
    <property type="match status" value="1"/>
</dbReference>
<protein>
    <submittedName>
        <fullName evidence="10">Mitochondrial substrate/solute carrier domain-containing protein</fullName>
    </submittedName>
    <submittedName>
        <fullName evidence="11">Putative transmembrane protein</fullName>
    </submittedName>
</protein>
<feature type="repeat" description="Solcar" evidence="8">
    <location>
        <begin position="116"/>
        <end position="198"/>
    </location>
</feature>
<sequence length="299" mass="32816">MQAPSSTLPLIDSEKLIHKTDLSSKLKSGAIAGVLGTSIRIFPLDTLKTRLQNQKGNISGLNMFKQIIRMEGARGLYRGLVPNLVGVTPEKAIKLAVNDAAREIIAKRKNLKMEELTTVDGMVAGATAGFCQVIATNPMEMAKIQMQIAGENGAKKSLTTIVKELGLRGLYKGTTQTLCRDVPFSLIFFSLSAYIKQTLHRETGSSQLWHTFASGIMAGSFAAIVVTPMDVVKTRIQIMHHPDRPNIYSGMLNCYQVIYKTEGIKAFFKGSAQRCLIVAPLFGISLLAYELQQKYSMQK</sequence>
<gene>
    <name evidence="10" type="ORF">O9G_001731</name>
    <name evidence="11" type="ORF">ROZALSC1DRAFT_29588</name>
</gene>
<keyword evidence="5" id="KW-1133">Transmembrane helix</keyword>
<evidence type="ECO:0000313" key="10">
    <source>
        <dbReference type="EMBL" id="EPZ33319.1"/>
    </source>
</evidence>
<keyword evidence="12" id="KW-1185">Reference proteome</keyword>
<dbReference type="SUPFAM" id="SSF103506">
    <property type="entry name" value="Mitochondrial carrier"/>
    <property type="match status" value="1"/>
</dbReference>
<evidence type="ECO:0000313" key="11">
    <source>
        <dbReference type="EMBL" id="RKP18761.1"/>
    </source>
</evidence>
<reference evidence="10 12" key="1">
    <citation type="journal article" date="2013" name="Curr. Biol.">
        <title>Shared signatures of parasitism and phylogenomics unite Cryptomycota and microsporidia.</title>
        <authorList>
            <person name="James T.Y."/>
            <person name="Pelin A."/>
            <person name="Bonen L."/>
            <person name="Ahrendt S."/>
            <person name="Sain D."/>
            <person name="Corradi N."/>
            <person name="Stajich J.E."/>
        </authorList>
    </citation>
    <scope>NUCLEOTIDE SEQUENCE [LARGE SCALE GENOMIC DNA]</scope>
    <source>
        <strain evidence="10 12">CSF55</strain>
        <strain evidence="10 12">CSF55</strain>
    </source>
</reference>
<keyword evidence="6" id="KW-0496">Mitochondrion</keyword>
<dbReference type="InterPro" id="IPR018108">
    <property type="entry name" value="MCP_transmembrane"/>
</dbReference>
<evidence type="ECO:0000256" key="4">
    <source>
        <dbReference type="ARBA" id="ARBA00022792"/>
    </source>
</evidence>
<feature type="repeat" description="Solcar" evidence="8">
    <location>
        <begin position="20"/>
        <end position="104"/>
    </location>
</feature>
<evidence type="ECO:0000256" key="5">
    <source>
        <dbReference type="ARBA" id="ARBA00022989"/>
    </source>
</evidence>
<evidence type="ECO:0000256" key="3">
    <source>
        <dbReference type="ARBA" id="ARBA00022692"/>
    </source>
</evidence>
<dbReference type="InterPro" id="IPR051028">
    <property type="entry name" value="Mito_Solute_Carrier"/>
</dbReference>
<dbReference type="Gene3D" id="1.50.40.10">
    <property type="entry name" value="Mitochondrial carrier domain"/>
    <property type="match status" value="1"/>
</dbReference>
<evidence type="ECO:0000256" key="1">
    <source>
        <dbReference type="ARBA" id="ARBA00004448"/>
    </source>
</evidence>
<accession>A0A075AXP3</accession>
<dbReference type="EMBL" id="KE561067">
    <property type="protein sequence ID" value="EPZ33319.1"/>
    <property type="molecule type" value="Genomic_DNA"/>
</dbReference>
<evidence type="ECO:0000256" key="2">
    <source>
        <dbReference type="ARBA" id="ARBA00006375"/>
    </source>
</evidence>
<keyword evidence="9" id="KW-0813">Transport</keyword>
<evidence type="ECO:0000256" key="7">
    <source>
        <dbReference type="ARBA" id="ARBA00023136"/>
    </source>
</evidence>
<name>A0A075AXP3_ROZAC</name>
<dbReference type="PANTHER" id="PTHR45678:SF15">
    <property type="entry name" value="MITOCHONDRIAL SUBSTRATE CARRIER FAMILY PROTEIN X"/>
    <property type="match status" value="1"/>
</dbReference>